<proteinExistence type="predicted"/>
<protein>
    <submittedName>
        <fullName evidence="2">Uncharacterized protein</fullName>
    </submittedName>
</protein>
<reference evidence="2 3" key="1">
    <citation type="journal article" date="2019" name="PLoS ONE">
        <title>Comparative genome analysis indicates high evolutionary potential of pathogenicity genes in Colletotrichum tanaceti.</title>
        <authorList>
            <person name="Lelwala R.V."/>
            <person name="Korhonen P.K."/>
            <person name="Young N.D."/>
            <person name="Scott J.B."/>
            <person name="Ades P.A."/>
            <person name="Gasser R.B."/>
            <person name="Taylor P.W.J."/>
        </authorList>
    </citation>
    <scope>NUCLEOTIDE SEQUENCE [LARGE SCALE GENOMIC DNA]</scope>
    <source>
        <strain evidence="2">BRIP57314</strain>
    </source>
</reference>
<comment type="caution">
    <text evidence="2">The sequence shown here is derived from an EMBL/GenBank/DDBJ whole genome shotgun (WGS) entry which is preliminary data.</text>
</comment>
<feature type="region of interest" description="Disordered" evidence="1">
    <location>
        <begin position="98"/>
        <end position="133"/>
    </location>
</feature>
<gene>
    <name evidence="2" type="ORF">CTA1_4395</name>
</gene>
<feature type="compositionally biased region" description="Basic and acidic residues" evidence="1">
    <location>
        <begin position="105"/>
        <end position="121"/>
    </location>
</feature>
<feature type="compositionally biased region" description="Polar residues" evidence="1">
    <location>
        <begin position="122"/>
        <end position="133"/>
    </location>
</feature>
<evidence type="ECO:0000313" key="3">
    <source>
        <dbReference type="Proteomes" id="UP000310108"/>
    </source>
</evidence>
<dbReference type="Proteomes" id="UP000310108">
    <property type="component" value="Unassembled WGS sequence"/>
</dbReference>
<evidence type="ECO:0000256" key="1">
    <source>
        <dbReference type="SAM" id="MobiDB-lite"/>
    </source>
</evidence>
<organism evidence="2 3">
    <name type="scientific">Colletotrichum tanaceti</name>
    <dbReference type="NCBI Taxonomy" id="1306861"/>
    <lineage>
        <taxon>Eukaryota</taxon>
        <taxon>Fungi</taxon>
        <taxon>Dikarya</taxon>
        <taxon>Ascomycota</taxon>
        <taxon>Pezizomycotina</taxon>
        <taxon>Sordariomycetes</taxon>
        <taxon>Hypocreomycetidae</taxon>
        <taxon>Glomerellales</taxon>
        <taxon>Glomerellaceae</taxon>
        <taxon>Colletotrichum</taxon>
        <taxon>Colletotrichum destructivum species complex</taxon>
    </lineage>
</organism>
<dbReference type="AlphaFoldDB" id="A0A4U6X345"/>
<name>A0A4U6X345_9PEZI</name>
<keyword evidence="3" id="KW-1185">Reference proteome</keyword>
<dbReference type="EMBL" id="PJEX01000480">
    <property type="protein sequence ID" value="TKW49798.1"/>
    <property type="molecule type" value="Genomic_DNA"/>
</dbReference>
<evidence type="ECO:0000313" key="2">
    <source>
        <dbReference type="EMBL" id="TKW49798.1"/>
    </source>
</evidence>
<sequence>MVSTAEVSLFYTCTYLIDVRGARQDLIFLFDKKRLPAFKNAFLISYSSYHLLSSANIQAKALDFTMDRSNFAYNLFRKLFDVGEHAIHEPYLIVRHKNAKTSPQARKDEKPKEPLDSRATTREASVSQWNGKPSATAWKSWETTWMTFKPS</sequence>
<accession>A0A4U6X345</accession>